<protein>
    <submittedName>
        <fullName evidence="1">Uncharacterized protein</fullName>
    </submittedName>
</protein>
<name>A0A9D1MIG5_9FIRM</name>
<reference evidence="1" key="2">
    <citation type="journal article" date="2021" name="PeerJ">
        <title>Extensive microbial diversity within the chicken gut microbiome revealed by metagenomics and culture.</title>
        <authorList>
            <person name="Gilroy R."/>
            <person name="Ravi A."/>
            <person name="Getino M."/>
            <person name="Pursley I."/>
            <person name="Horton D.L."/>
            <person name="Alikhan N.F."/>
            <person name="Baker D."/>
            <person name="Gharbi K."/>
            <person name="Hall N."/>
            <person name="Watson M."/>
            <person name="Adriaenssens E.M."/>
            <person name="Foster-Nyarko E."/>
            <person name="Jarju S."/>
            <person name="Secka A."/>
            <person name="Antonio M."/>
            <person name="Oren A."/>
            <person name="Chaudhuri R.R."/>
            <person name="La Ragione R."/>
            <person name="Hildebrand F."/>
            <person name="Pallen M.J."/>
        </authorList>
    </citation>
    <scope>NUCLEOTIDE SEQUENCE</scope>
    <source>
        <strain evidence="1">18911</strain>
    </source>
</reference>
<reference evidence="1" key="1">
    <citation type="submission" date="2020-10" db="EMBL/GenBank/DDBJ databases">
        <authorList>
            <person name="Gilroy R."/>
        </authorList>
    </citation>
    <scope>NUCLEOTIDE SEQUENCE</scope>
    <source>
        <strain evidence="1">18911</strain>
    </source>
</reference>
<evidence type="ECO:0000313" key="2">
    <source>
        <dbReference type="Proteomes" id="UP000824094"/>
    </source>
</evidence>
<dbReference type="EMBL" id="DVNF01000131">
    <property type="protein sequence ID" value="HIU60629.1"/>
    <property type="molecule type" value="Genomic_DNA"/>
</dbReference>
<dbReference type="AlphaFoldDB" id="A0A9D1MIG5"/>
<comment type="caution">
    <text evidence="1">The sequence shown here is derived from an EMBL/GenBank/DDBJ whole genome shotgun (WGS) entry which is preliminary data.</text>
</comment>
<evidence type="ECO:0000313" key="1">
    <source>
        <dbReference type="EMBL" id="HIU60629.1"/>
    </source>
</evidence>
<accession>A0A9D1MIG5</accession>
<proteinExistence type="predicted"/>
<dbReference type="Proteomes" id="UP000824094">
    <property type="component" value="Unassembled WGS sequence"/>
</dbReference>
<organism evidence="1 2">
    <name type="scientific">Candidatus Stercoripulliclostridium merdigallinarum</name>
    <dbReference type="NCBI Taxonomy" id="2840951"/>
    <lineage>
        <taxon>Bacteria</taxon>
        <taxon>Bacillati</taxon>
        <taxon>Bacillota</taxon>
        <taxon>Clostridia</taxon>
        <taxon>Eubacteriales</taxon>
        <taxon>Candidatus Stercoripulliclostridium</taxon>
    </lineage>
</organism>
<sequence>MQITDKFDQCIKAICDSKLIIVDRAFSNLLRTLVITPEYLHVVREAASTTSFSSEMQKCTETGEFVLPKSNKSAVALTVGLLLEFDKRKISVTDFVTKYFPDSTSNGCFQKFIETVIKPFARAFRSLLNGENAIVGERDEITPSVIPEPEKEEVETWLKTLLTEVYATDRLDEDSRRDLTDMIKGTLYVLEFDNPILMKVAFMGLSYALGYYNMGYRELNAVKEILVTYGIME</sequence>
<gene>
    <name evidence="1" type="ORF">IAB05_04500</name>
</gene>